<name>A0A7D6CM43_9EURY</name>
<dbReference type="GeneID" id="56143578"/>
<gene>
    <name evidence="3" type="ORF">HYG81_10195</name>
</gene>
<dbReference type="Proteomes" id="UP000510869">
    <property type="component" value="Chromosome"/>
</dbReference>
<dbReference type="Pfam" id="PF23432">
    <property type="entry name" value="DUF7118"/>
    <property type="match status" value="1"/>
</dbReference>
<accession>A0A7D6CM43</accession>
<evidence type="ECO:0000313" key="4">
    <source>
        <dbReference type="Proteomes" id="UP000510869"/>
    </source>
</evidence>
<proteinExistence type="predicted"/>
<reference evidence="3 4" key="1">
    <citation type="submission" date="2020-07" db="EMBL/GenBank/DDBJ databases">
        <title>Natrinema (YPL30) sp. nov. and Haloterrigena xxxxxx (YPL8) sp. nov., isolated from a salt mine.</title>
        <authorList>
            <person name="Cui H."/>
        </authorList>
    </citation>
    <scope>NUCLEOTIDE SEQUENCE [LARGE SCALE GENOMIC DNA]</scope>
    <source>
        <strain evidence="3 4">YPL13</strain>
    </source>
</reference>
<feature type="compositionally biased region" description="Basic and acidic residues" evidence="2">
    <location>
        <begin position="1"/>
        <end position="12"/>
    </location>
</feature>
<dbReference type="AlphaFoldDB" id="A0A7D6CM43"/>
<feature type="region of interest" description="Disordered" evidence="2">
    <location>
        <begin position="1"/>
        <end position="28"/>
    </location>
</feature>
<dbReference type="OrthoDB" id="204360at2157"/>
<organism evidence="3 4">
    <name type="scientific">Natrinema zhouii</name>
    <dbReference type="NCBI Taxonomy" id="1710539"/>
    <lineage>
        <taxon>Archaea</taxon>
        <taxon>Methanobacteriati</taxon>
        <taxon>Methanobacteriota</taxon>
        <taxon>Stenosarchaea group</taxon>
        <taxon>Halobacteria</taxon>
        <taxon>Halobacteriales</taxon>
        <taxon>Natrialbaceae</taxon>
        <taxon>Natrinema</taxon>
    </lineage>
</organism>
<sequence length="392" mass="44557">MSERVHSADGRSNDSVGRGDGPAPLEALEAARQRLETADRRIAEHDEETVEEVAAAHRDATKLLDDYVDRATGTGRENFQAYIELEGKFDGLVSSLSDDLVEYEAFEDSLEAIDKRRLSESDFERAREALAPAAEYADLLEEREAAREEVAEARKAANKRLRALDDEIAERERLLELATADLDAPVERLREPIDRYNEAVREAFREYRLAASAREVFDLLERSAWYPFVTYEQPPDDLLGYVRENPAGEYTIPELLDYADYSRSKLSHYVDSADELKRNVATQQTYLDGIDAEPLTIDWPPEPAGALRRRLREYRPFVARIADEAVVSALREARLLATDPDYDRLQTAAQAVAQLTPAERERLTDGRVEDELEELRAERERLEDALEVDDPV</sequence>
<dbReference type="InterPro" id="IPR055542">
    <property type="entry name" value="DUF7118"/>
</dbReference>
<keyword evidence="4" id="KW-1185">Reference proteome</keyword>
<dbReference type="EMBL" id="CP059154">
    <property type="protein sequence ID" value="QLK24495.1"/>
    <property type="molecule type" value="Genomic_DNA"/>
</dbReference>
<protein>
    <submittedName>
        <fullName evidence="3">Uncharacterized protein</fullName>
    </submittedName>
</protein>
<dbReference type="KEGG" id="nay:HYG81_10195"/>
<keyword evidence="1" id="KW-0175">Coiled coil</keyword>
<dbReference type="RefSeq" id="WP_180839578.1">
    <property type="nucleotide sequence ID" value="NZ_CP059154.1"/>
</dbReference>
<evidence type="ECO:0000313" key="3">
    <source>
        <dbReference type="EMBL" id="QLK24495.1"/>
    </source>
</evidence>
<feature type="coiled-coil region" evidence="1">
    <location>
        <begin position="136"/>
        <end position="181"/>
    </location>
</feature>
<evidence type="ECO:0000256" key="2">
    <source>
        <dbReference type="SAM" id="MobiDB-lite"/>
    </source>
</evidence>
<evidence type="ECO:0000256" key="1">
    <source>
        <dbReference type="SAM" id="Coils"/>
    </source>
</evidence>